<evidence type="ECO:0000256" key="6">
    <source>
        <dbReference type="PROSITE-ProRule" id="PRU00169"/>
    </source>
</evidence>
<protein>
    <submittedName>
        <fullName evidence="9">Sigma-54-dependent Fis family transcriptional regulator</fullName>
    </submittedName>
</protein>
<dbReference type="PANTHER" id="PTHR32071">
    <property type="entry name" value="TRANSCRIPTIONAL REGULATORY PROTEIN"/>
    <property type="match status" value="1"/>
</dbReference>
<dbReference type="RefSeq" id="WP_168082025.1">
    <property type="nucleotide sequence ID" value="NZ_JAAVJI010000002.1"/>
</dbReference>
<dbReference type="PROSITE" id="PS00676">
    <property type="entry name" value="SIGMA54_INTERACT_2"/>
    <property type="match status" value="1"/>
</dbReference>
<keyword evidence="10" id="KW-1185">Reference proteome</keyword>
<dbReference type="Pfam" id="PF00072">
    <property type="entry name" value="Response_reg"/>
    <property type="match status" value="1"/>
</dbReference>
<dbReference type="Gene3D" id="1.10.8.60">
    <property type="match status" value="1"/>
</dbReference>
<dbReference type="Proteomes" id="UP000746535">
    <property type="component" value="Unassembled WGS sequence"/>
</dbReference>
<dbReference type="SUPFAM" id="SSF52172">
    <property type="entry name" value="CheY-like"/>
    <property type="match status" value="1"/>
</dbReference>
<dbReference type="Gene3D" id="3.40.50.2300">
    <property type="match status" value="1"/>
</dbReference>
<dbReference type="SMART" id="SM00448">
    <property type="entry name" value="REC"/>
    <property type="match status" value="1"/>
</dbReference>
<dbReference type="SUPFAM" id="SSF46689">
    <property type="entry name" value="Homeodomain-like"/>
    <property type="match status" value="1"/>
</dbReference>
<dbReference type="InterPro" id="IPR009057">
    <property type="entry name" value="Homeodomain-like_sf"/>
</dbReference>
<dbReference type="PRINTS" id="PR01590">
    <property type="entry name" value="HTHFIS"/>
</dbReference>
<dbReference type="Gene3D" id="1.10.10.60">
    <property type="entry name" value="Homeodomain-like"/>
    <property type="match status" value="1"/>
</dbReference>
<feature type="domain" description="Response regulatory" evidence="8">
    <location>
        <begin position="6"/>
        <end position="120"/>
    </location>
</feature>
<dbReference type="PANTHER" id="PTHR32071:SF57">
    <property type="entry name" value="C4-DICARBOXYLATE TRANSPORT TRANSCRIPTIONAL REGULATORY PROTEIN DCTD"/>
    <property type="match status" value="1"/>
</dbReference>
<dbReference type="InterPro" id="IPR011006">
    <property type="entry name" value="CheY-like_superfamily"/>
</dbReference>
<dbReference type="InterPro" id="IPR003593">
    <property type="entry name" value="AAA+_ATPase"/>
</dbReference>
<dbReference type="SUPFAM" id="SSF52540">
    <property type="entry name" value="P-loop containing nucleoside triphosphate hydrolases"/>
    <property type="match status" value="1"/>
</dbReference>
<reference evidence="9 10" key="1">
    <citation type="submission" date="2020-03" db="EMBL/GenBank/DDBJ databases">
        <authorList>
            <person name="Wang L."/>
            <person name="He N."/>
            <person name="Li Y."/>
            <person name="Fang Y."/>
            <person name="Zhang F."/>
        </authorList>
    </citation>
    <scope>NUCLEOTIDE SEQUENCE [LARGE SCALE GENOMIC DNA]</scope>
    <source>
        <strain evidence="10">hsmgli-8</strain>
    </source>
</reference>
<dbReference type="CDD" id="cd00009">
    <property type="entry name" value="AAA"/>
    <property type="match status" value="1"/>
</dbReference>
<comment type="caution">
    <text evidence="9">The sequence shown here is derived from an EMBL/GenBank/DDBJ whole genome shotgun (WGS) entry which is preliminary data.</text>
</comment>
<evidence type="ECO:0000259" key="8">
    <source>
        <dbReference type="PROSITE" id="PS50110"/>
    </source>
</evidence>
<keyword evidence="4" id="KW-0238">DNA-binding</keyword>
<dbReference type="PROSITE" id="PS00675">
    <property type="entry name" value="SIGMA54_INTERACT_1"/>
    <property type="match status" value="1"/>
</dbReference>
<dbReference type="Pfam" id="PF25601">
    <property type="entry name" value="AAA_lid_14"/>
    <property type="match status" value="1"/>
</dbReference>
<dbReference type="PROSITE" id="PS50045">
    <property type="entry name" value="SIGMA54_INTERACT_4"/>
    <property type="match status" value="1"/>
</dbReference>
<keyword evidence="5" id="KW-0804">Transcription</keyword>
<sequence length="440" mass="48770">MTAALTVLIVEDDPHVMLGCQQALGLEDIVSEGVATAELALQRISQGFAGIVVSDIRLPGIDGLQLLRQLKDIDPALPVMLITGHGDVALAVSAMRQGAYDFMEKPFSSERLVEAVRRALEQRRLTLQVSSLQRQLQHREALHERLIGHSVAMQALRAAIANVADTPANVLITGETGTGKELVARCLHDYSRRHPHAFVALNCGGLSDPLFDSEIFGHEASSGSQRVGKLEHAHEGTLFLDEVEALPAALQVRMLRVLQERTLERLGSNQPVAVDIRVIAATKADMAHGAHETHLRSDFFYRLNVVTLELPPLRSRREDIPVLFEHFLQQAALRFDRDVRPLDDVTRSRLMTHGWPGNVRELRNVAERFALGMPAFRQDDTQSTGLRFAEAVEAFERSLLQHALARNGGNLSQASQELGMAKTTLFDRVKKYRLTEPSIK</sequence>
<dbReference type="InterPro" id="IPR025944">
    <property type="entry name" value="Sigma_54_int_dom_CS"/>
</dbReference>
<name>A0ABX0YD39_9PSED</name>
<dbReference type="InterPro" id="IPR058031">
    <property type="entry name" value="AAA_lid_NorR"/>
</dbReference>
<dbReference type="InterPro" id="IPR025943">
    <property type="entry name" value="Sigma_54_int_dom_ATP-bd_2"/>
</dbReference>
<evidence type="ECO:0000256" key="5">
    <source>
        <dbReference type="ARBA" id="ARBA00023163"/>
    </source>
</evidence>
<dbReference type="Pfam" id="PF02954">
    <property type="entry name" value="HTH_8"/>
    <property type="match status" value="1"/>
</dbReference>
<proteinExistence type="predicted"/>
<keyword evidence="6" id="KW-0597">Phosphoprotein</keyword>
<dbReference type="PROSITE" id="PS00688">
    <property type="entry name" value="SIGMA54_INTERACT_3"/>
    <property type="match status" value="1"/>
</dbReference>
<evidence type="ECO:0000313" key="9">
    <source>
        <dbReference type="EMBL" id="NJP00154.1"/>
    </source>
</evidence>
<feature type="domain" description="Sigma-54 factor interaction" evidence="7">
    <location>
        <begin position="146"/>
        <end position="371"/>
    </location>
</feature>
<dbReference type="EMBL" id="JAAVJI010000002">
    <property type="protein sequence ID" value="NJP00154.1"/>
    <property type="molecule type" value="Genomic_DNA"/>
</dbReference>
<keyword evidence="3" id="KW-0805">Transcription regulation</keyword>
<evidence type="ECO:0000256" key="3">
    <source>
        <dbReference type="ARBA" id="ARBA00023015"/>
    </source>
</evidence>
<evidence type="ECO:0000256" key="1">
    <source>
        <dbReference type="ARBA" id="ARBA00022741"/>
    </source>
</evidence>
<feature type="modified residue" description="4-aspartylphosphate" evidence="6">
    <location>
        <position position="55"/>
    </location>
</feature>
<dbReference type="CDD" id="cd17549">
    <property type="entry name" value="REC_DctD-like"/>
    <property type="match status" value="1"/>
</dbReference>
<dbReference type="InterPro" id="IPR001789">
    <property type="entry name" value="Sig_transdc_resp-reg_receiver"/>
</dbReference>
<dbReference type="Gene3D" id="3.40.50.300">
    <property type="entry name" value="P-loop containing nucleotide triphosphate hydrolases"/>
    <property type="match status" value="1"/>
</dbReference>
<evidence type="ECO:0000256" key="4">
    <source>
        <dbReference type="ARBA" id="ARBA00023125"/>
    </source>
</evidence>
<dbReference type="InterPro" id="IPR002078">
    <property type="entry name" value="Sigma_54_int"/>
</dbReference>
<dbReference type="InterPro" id="IPR027417">
    <property type="entry name" value="P-loop_NTPase"/>
</dbReference>
<organism evidence="9 10">
    <name type="scientific">Pseudomonas quercus</name>
    <dbReference type="NCBI Taxonomy" id="2722792"/>
    <lineage>
        <taxon>Bacteria</taxon>
        <taxon>Pseudomonadati</taxon>
        <taxon>Pseudomonadota</taxon>
        <taxon>Gammaproteobacteria</taxon>
        <taxon>Pseudomonadales</taxon>
        <taxon>Pseudomonadaceae</taxon>
        <taxon>Pseudomonas</taxon>
    </lineage>
</organism>
<evidence type="ECO:0000256" key="2">
    <source>
        <dbReference type="ARBA" id="ARBA00022840"/>
    </source>
</evidence>
<evidence type="ECO:0000313" key="10">
    <source>
        <dbReference type="Proteomes" id="UP000746535"/>
    </source>
</evidence>
<dbReference type="SMART" id="SM00382">
    <property type="entry name" value="AAA"/>
    <property type="match status" value="1"/>
</dbReference>
<keyword evidence="1" id="KW-0547">Nucleotide-binding</keyword>
<dbReference type="Pfam" id="PF00158">
    <property type="entry name" value="Sigma54_activat"/>
    <property type="match status" value="1"/>
</dbReference>
<dbReference type="InterPro" id="IPR025662">
    <property type="entry name" value="Sigma_54_int_dom_ATP-bd_1"/>
</dbReference>
<keyword evidence="2" id="KW-0067">ATP-binding</keyword>
<accession>A0ABX0YD39</accession>
<evidence type="ECO:0000259" key="7">
    <source>
        <dbReference type="PROSITE" id="PS50045"/>
    </source>
</evidence>
<dbReference type="PROSITE" id="PS50110">
    <property type="entry name" value="RESPONSE_REGULATORY"/>
    <property type="match status" value="1"/>
</dbReference>
<dbReference type="InterPro" id="IPR002197">
    <property type="entry name" value="HTH_Fis"/>
</dbReference>
<gene>
    <name evidence="9" type="ORF">HBH25_04685</name>
</gene>